<evidence type="ECO:0000256" key="1">
    <source>
        <dbReference type="SAM" id="MobiDB-lite"/>
    </source>
</evidence>
<dbReference type="EMBL" id="KL142381">
    <property type="protein sequence ID" value="KDR75044.1"/>
    <property type="molecule type" value="Genomic_DNA"/>
</dbReference>
<feature type="region of interest" description="Disordered" evidence="1">
    <location>
        <begin position="310"/>
        <end position="347"/>
    </location>
</feature>
<dbReference type="InterPro" id="IPR040397">
    <property type="entry name" value="SWAP"/>
</dbReference>
<sequence>MSVASSVLSTRSSGWRINVRLASLMDSIFAITFGLGLRFVVDFVSRHDFKLTGTLVGLWEGVILLHFLKKAPKSSDPYIAYGVRLFIDFLFTESVGRLVLVLIWTALGMVLADITPAIWDDVGLNRTWRHFRRDLYTISRMIPTVAFFPPPRTVRFSPSREPSTIIAPDEPSVVSPPSAITSEQTPVTSVDPPPTSTARTGPRRPVPGYFPAEFSDTETDFGSVRGGTPGRTSRRLSVYPQRRDSNDTVSEGSSLSKDDDADDGNLSSTSSDSTEKGEPSLPEDLTQIPEMYTEDDILVDVDAEAEAEVVAAPTKPEEGELTPKQKQPIYMPPTPSDSAARWPLNRDVDDPLPVRPLSEFLPQIPDFLEEPGSEDWEKIRPEDYTDEKPPTPPAKDGPSSFGVPIVSAPVPPPAKKAGTPPQDDNMEGWDTMDSQFITRPDGNADVDAAATDDTQRHSQPPPYENNYDDIYDDPPPREEYDPASHETNLLNTDTNLIDIDAGVPPATAPSTSTGNGFSNVPPISSQFNFSSNNPWVPKSADAEALEAKKDKEAEEAAARQAEEDKQREDEERRKKEEQEQAEREAEEQRLKEEEAKRIEAEEKERVRLEGERKKKEKEERWQKELEDEAARKKKREEDAAAEAKRKQEEAERKGEEEAAQRKKDVEDAKTRRAEERKEKKAKDEAAAAEAKRLKEEEEKKKQEEAAQRKKDADDARARREEAERKRQEAEKARLLEEEEKRKAEAAKREEAERLKEEAKRKEEEAKLKVAEEAKKVEEEEAKRVEAERLKDEERRKEEETQKQQEQEEEDRRQKEAAEAEERRREEKQKEDEDSKKLQDEKVAKVDVAEVPEETPQVQVANDDVAQVPEPAANSSLEKPLPDHPPPEPTDDVIQVLVPDDVEEESVVSTASESTPEDVKDRLGRALTLRAQMVEIESRINDLGGPSGSSAELKALEKTLRKMQRQAERRYAAGIALAVYRDSNFDDKDDEISLENMHPLKAAQKVDEKIEELLKPSARSLHLTFTATKKAADTKRQKTTIIPRLESYNLTNFITENLNNKKISTIDVPEEHFADWLNGYRVTSTQQEQEDDDDDPWRRH</sequence>
<feature type="region of interest" description="Disordered" evidence="1">
    <location>
        <begin position="158"/>
        <end position="295"/>
    </location>
</feature>
<dbReference type="AlphaFoldDB" id="A0A067T552"/>
<accession>A0A067T552</accession>
<reference evidence="4" key="1">
    <citation type="journal article" date="2014" name="Proc. Natl. Acad. Sci. U.S.A.">
        <title>Extensive sampling of basidiomycete genomes demonstrates inadequacy of the white-rot/brown-rot paradigm for wood decay fungi.</title>
        <authorList>
            <person name="Riley R."/>
            <person name="Salamov A.A."/>
            <person name="Brown D.W."/>
            <person name="Nagy L.G."/>
            <person name="Floudas D."/>
            <person name="Held B.W."/>
            <person name="Levasseur A."/>
            <person name="Lombard V."/>
            <person name="Morin E."/>
            <person name="Otillar R."/>
            <person name="Lindquist E.A."/>
            <person name="Sun H."/>
            <person name="LaButti K.M."/>
            <person name="Schmutz J."/>
            <person name="Jabbour D."/>
            <person name="Luo H."/>
            <person name="Baker S.E."/>
            <person name="Pisabarro A.G."/>
            <person name="Walton J.D."/>
            <person name="Blanchette R.A."/>
            <person name="Henrissat B."/>
            <person name="Martin F."/>
            <person name="Cullen D."/>
            <person name="Hibbett D.S."/>
            <person name="Grigoriev I.V."/>
        </authorList>
    </citation>
    <scope>NUCLEOTIDE SEQUENCE [LARGE SCALE GENOMIC DNA]</scope>
    <source>
        <strain evidence="4">CBS 339.88</strain>
    </source>
</reference>
<feature type="compositionally biased region" description="Basic and acidic residues" evidence="1">
    <location>
        <begin position="545"/>
        <end position="847"/>
    </location>
</feature>
<feature type="region of interest" description="Disordered" evidence="1">
    <location>
        <begin position="363"/>
        <end position="892"/>
    </location>
</feature>
<name>A0A067T552_GALM3</name>
<dbReference type="OrthoDB" id="3231855at2759"/>
<feature type="compositionally biased region" description="Acidic residues" evidence="1">
    <location>
        <begin position="1087"/>
        <end position="1099"/>
    </location>
</feature>
<evidence type="ECO:0000256" key="2">
    <source>
        <dbReference type="SAM" id="Phobius"/>
    </source>
</evidence>
<feature type="compositionally biased region" description="Polar residues" evidence="1">
    <location>
        <begin position="485"/>
        <end position="495"/>
    </location>
</feature>
<feature type="compositionally biased region" description="Basic and acidic residues" evidence="1">
    <location>
        <begin position="474"/>
        <end position="484"/>
    </location>
</feature>
<keyword evidence="4" id="KW-1185">Reference proteome</keyword>
<protein>
    <submittedName>
        <fullName evidence="3">Uncharacterized protein</fullName>
    </submittedName>
</protein>
<dbReference type="Proteomes" id="UP000027222">
    <property type="component" value="Unassembled WGS sequence"/>
</dbReference>
<evidence type="ECO:0000313" key="3">
    <source>
        <dbReference type="EMBL" id="KDR75044.1"/>
    </source>
</evidence>
<dbReference type="STRING" id="685588.A0A067T552"/>
<organism evidence="3 4">
    <name type="scientific">Galerina marginata (strain CBS 339.88)</name>
    <dbReference type="NCBI Taxonomy" id="685588"/>
    <lineage>
        <taxon>Eukaryota</taxon>
        <taxon>Fungi</taxon>
        <taxon>Dikarya</taxon>
        <taxon>Basidiomycota</taxon>
        <taxon>Agaricomycotina</taxon>
        <taxon>Agaricomycetes</taxon>
        <taxon>Agaricomycetidae</taxon>
        <taxon>Agaricales</taxon>
        <taxon>Agaricineae</taxon>
        <taxon>Strophariaceae</taxon>
        <taxon>Galerina</taxon>
    </lineage>
</organism>
<feature type="compositionally biased region" description="Polar residues" evidence="1">
    <location>
        <begin position="508"/>
        <end position="534"/>
    </location>
</feature>
<evidence type="ECO:0000313" key="4">
    <source>
        <dbReference type="Proteomes" id="UP000027222"/>
    </source>
</evidence>
<keyword evidence="2" id="KW-1133">Transmembrane helix</keyword>
<keyword evidence="2" id="KW-0812">Transmembrane</keyword>
<feature type="transmembrane region" description="Helical" evidence="2">
    <location>
        <begin position="51"/>
        <end position="68"/>
    </location>
</feature>
<feature type="region of interest" description="Disordered" evidence="1">
    <location>
        <begin position="1079"/>
        <end position="1099"/>
    </location>
</feature>
<feature type="region of interest" description="Disordered" evidence="1">
    <location>
        <begin position="901"/>
        <end position="920"/>
    </location>
</feature>
<gene>
    <name evidence="3" type="ORF">GALMADRAFT_248899</name>
</gene>
<feature type="compositionally biased region" description="Basic and acidic residues" evidence="1">
    <location>
        <begin position="375"/>
        <end position="389"/>
    </location>
</feature>
<feature type="transmembrane region" description="Helical" evidence="2">
    <location>
        <begin position="98"/>
        <end position="119"/>
    </location>
</feature>
<proteinExistence type="predicted"/>
<keyword evidence="2" id="KW-0472">Membrane</keyword>
<feature type="transmembrane region" description="Helical" evidence="2">
    <location>
        <begin position="21"/>
        <end position="39"/>
    </location>
</feature>
<dbReference type="GO" id="GO:0000395">
    <property type="term" value="P:mRNA 5'-splice site recognition"/>
    <property type="evidence" value="ECO:0007669"/>
    <property type="project" value="TreeGrafter"/>
</dbReference>
<dbReference type="HOGENOM" id="CLU_302072_0_0_1"/>
<dbReference type="PANTHER" id="PTHR13161">
    <property type="entry name" value="SPLICING FACTOR SUPPRESSOR OF WHITE APRICOT"/>
    <property type="match status" value="1"/>
</dbReference>
<feature type="compositionally biased region" description="Low complexity" evidence="1">
    <location>
        <begin position="856"/>
        <end position="867"/>
    </location>
</feature>
<dbReference type="PANTHER" id="PTHR13161:SF15">
    <property type="entry name" value="SPLICING FACTOR, SUPPRESSOR OF WHITE-APRICOT HOMOLOG"/>
    <property type="match status" value="1"/>
</dbReference>